<keyword evidence="7" id="KW-1185">Reference proteome</keyword>
<dbReference type="EMBL" id="ML736740">
    <property type="protein sequence ID" value="KAE8409214.1"/>
    <property type="molecule type" value="Genomic_DNA"/>
</dbReference>
<dbReference type="Proteomes" id="UP000325579">
    <property type="component" value="Unassembled WGS sequence"/>
</dbReference>
<dbReference type="RefSeq" id="XP_031946533.1">
    <property type="nucleotide sequence ID" value="XM_032085982.1"/>
</dbReference>
<evidence type="ECO:0000256" key="1">
    <source>
        <dbReference type="ARBA" id="ARBA00022723"/>
    </source>
</evidence>
<keyword evidence="1" id="KW-0479">Metal-binding</keyword>
<evidence type="ECO:0000256" key="4">
    <source>
        <dbReference type="SAM" id="SignalP"/>
    </source>
</evidence>
<dbReference type="PROSITE" id="PS00498">
    <property type="entry name" value="TYROSINASE_2"/>
    <property type="match status" value="1"/>
</dbReference>
<evidence type="ECO:0000313" key="7">
    <source>
        <dbReference type="Proteomes" id="UP000325579"/>
    </source>
</evidence>
<dbReference type="PANTHER" id="PTHR11474:SF125">
    <property type="entry name" value="N-ACETYL-6-HYDROXYTRYPTOPHAN OXIDASE IVOB-RELATED"/>
    <property type="match status" value="1"/>
</dbReference>
<feature type="chain" id="PRO_5024865932" description="Tyrosinase copper-binding domain-containing protein" evidence="4">
    <location>
        <begin position="22"/>
        <end position="354"/>
    </location>
</feature>
<accession>A0A5N7DS27</accession>
<dbReference type="InterPro" id="IPR002227">
    <property type="entry name" value="Tyrosinase_Cu-bd"/>
</dbReference>
<name>A0A5N7DS27_9EURO</name>
<feature type="domain" description="Tyrosinase copper-binding" evidence="5">
    <location>
        <begin position="277"/>
        <end position="288"/>
    </location>
</feature>
<dbReference type="GO" id="GO:0046872">
    <property type="term" value="F:metal ion binding"/>
    <property type="evidence" value="ECO:0007669"/>
    <property type="project" value="UniProtKB-KW"/>
</dbReference>
<protein>
    <recommendedName>
        <fullName evidence="5">Tyrosinase copper-binding domain-containing protein</fullName>
    </recommendedName>
</protein>
<evidence type="ECO:0000259" key="5">
    <source>
        <dbReference type="PROSITE" id="PS00498"/>
    </source>
</evidence>
<gene>
    <name evidence="6" type="ORF">BDV37DRAFT_278183</name>
</gene>
<evidence type="ECO:0000256" key="2">
    <source>
        <dbReference type="ARBA" id="ARBA00023002"/>
    </source>
</evidence>
<dbReference type="SUPFAM" id="SSF48056">
    <property type="entry name" value="Di-copper centre-containing domain"/>
    <property type="match status" value="1"/>
</dbReference>
<dbReference type="InterPro" id="IPR050316">
    <property type="entry name" value="Tyrosinase/Hemocyanin"/>
</dbReference>
<keyword evidence="2" id="KW-0560">Oxidoreductase</keyword>
<reference evidence="6 7" key="1">
    <citation type="submission" date="2019-04" db="EMBL/GenBank/DDBJ databases">
        <authorList>
            <consortium name="DOE Joint Genome Institute"/>
            <person name="Mondo S."/>
            <person name="Kjaerbolling I."/>
            <person name="Vesth T."/>
            <person name="Frisvad J.C."/>
            <person name="Nybo J.L."/>
            <person name="Theobald S."/>
            <person name="Kildgaard S."/>
            <person name="Isbrandt T."/>
            <person name="Kuo A."/>
            <person name="Sato A."/>
            <person name="Lyhne E.K."/>
            <person name="Kogle M.E."/>
            <person name="Wiebenga A."/>
            <person name="Kun R.S."/>
            <person name="Lubbers R.J."/>
            <person name="Makela M.R."/>
            <person name="Barry K."/>
            <person name="Chovatia M."/>
            <person name="Clum A."/>
            <person name="Daum C."/>
            <person name="Haridas S."/>
            <person name="He G."/>
            <person name="LaButti K."/>
            <person name="Lipzen A."/>
            <person name="Riley R."/>
            <person name="Salamov A."/>
            <person name="Simmons B.A."/>
            <person name="Magnuson J.K."/>
            <person name="Henrissat B."/>
            <person name="Mortensen U.H."/>
            <person name="Larsen T.O."/>
            <person name="Devries R.P."/>
            <person name="Grigoriev I.V."/>
            <person name="Machida M."/>
            <person name="Baker S.E."/>
            <person name="Andersen M.R."/>
            <person name="Cantor M.N."/>
            <person name="Hua S.X."/>
        </authorList>
    </citation>
    <scope>NUCLEOTIDE SEQUENCE [LARGE SCALE GENOMIC DNA]</scope>
    <source>
        <strain evidence="6 7">CBS 119388</strain>
    </source>
</reference>
<dbReference type="PANTHER" id="PTHR11474">
    <property type="entry name" value="TYROSINASE FAMILY MEMBER"/>
    <property type="match status" value="1"/>
</dbReference>
<feature type="signal peptide" evidence="4">
    <location>
        <begin position="1"/>
        <end position="21"/>
    </location>
</feature>
<proteinExistence type="predicted"/>
<sequence>MPRSMKTILLSIFAIGGLALAAPAACSPEKALVRKEWRELGCAERKDYIDALWCLRHRPSILPIEEFPGVRNRWDDFVATHINYTNNIHFNGLLLPWHRQFLFLWETTLREECGYKGSVPYWNWPLDTDNLLESPVFDGSDTSLSGNGAFDPNEPMPCSPSGTCLPRGTGGGCVESGPFKDLVVHMGPFSPTLARSYAPIPDNAYDYNPRCLSRSLSPAVLGMLNNQARVDRMQASTTIRDWLAVMSPSESDQAGSHGGGHRSVGGSMADFFASPQDPSFMLHHAFIDRLWAQWQDQDPVNRRNALNGTTVIYDPPDAPFVTLDTLVEFGQLGRPRKVETMMDPMKYGYCYIYT</sequence>
<evidence type="ECO:0000313" key="6">
    <source>
        <dbReference type="EMBL" id="KAE8409214.1"/>
    </source>
</evidence>
<dbReference type="PRINTS" id="PR00092">
    <property type="entry name" value="TYROSINASE"/>
</dbReference>
<dbReference type="OrthoDB" id="6132182at2759"/>
<dbReference type="AlphaFoldDB" id="A0A5N7DS27"/>
<organism evidence="6 7">
    <name type="scientific">Aspergillus pseudonomiae</name>
    <dbReference type="NCBI Taxonomy" id="1506151"/>
    <lineage>
        <taxon>Eukaryota</taxon>
        <taxon>Fungi</taxon>
        <taxon>Dikarya</taxon>
        <taxon>Ascomycota</taxon>
        <taxon>Pezizomycotina</taxon>
        <taxon>Eurotiomycetes</taxon>
        <taxon>Eurotiomycetidae</taxon>
        <taxon>Eurotiales</taxon>
        <taxon>Aspergillaceae</taxon>
        <taxon>Aspergillus</taxon>
        <taxon>Aspergillus subgen. Circumdati</taxon>
    </lineage>
</organism>
<dbReference type="GO" id="GO:0016491">
    <property type="term" value="F:oxidoreductase activity"/>
    <property type="evidence" value="ECO:0007669"/>
    <property type="project" value="UniProtKB-KW"/>
</dbReference>
<dbReference type="Gene3D" id="1.10.1280.10">
    <property type="entry name" value="Di-copper center containing domain from catechol oxidase"/>
    <property type="match status" value="1"/>
</dbReference>
<keyword evidence="3" id="KW-0186">Copper</keyword>
<dbReference type="GeneID" id="43670673"/>
<keyword evidence="4" id="KW-0732">Signal</keyword>
<dbReference type="InterPro" id="IPR008922">
    <property type="entry name" value="Di-copper_centre_dom_sf"/>
</dbReference>
<evidence type="ECO:0000256" key="3">
    <source>
        <dbReference type="ARBA" id="ARBA00023008"/>
    </source>
</evidence>
<dbReference type="Pfam" id="PF00264">
    <property type="entry name" value="Tyrosinase"/>
    <property type="match status" value="1"/>
</dbReference>